<dbReference type="AlphaFoldDB" id="A0AAW4YCQ6"/>
<evidence type="ECO:0000313" key="2">
    <source>
        <dbReference type="EMBL" id="MCE3363894.1"/>
    </source>
</evidence>
<gene>
    <name evidence="2" type="ORF">LB359_16745</name>
</gene>
<keyword evidence="1" id="KW-0472">Membrane</keyword>
<reference evidence="2" key="2">
    <citation type="submission" date="2023-08" db="EMBL/GenBank/DDBJ databases">
        <authorList>
            <person name="Zhao H."/>
            <person name="Wang X."/>
        </authorList>
    </citation>
    <scope>NUCLEOTIDE SEQUENCE</scope>
    <source>
        <strain evidence="2">NC-4</strain>
    </source>
</reference>
<organism evidence="2 3">
    <name type="scientific">Staphylococcus aureus</name>
    <dbReference type="NCBI Taxonomy" id="1280"/>
    <lineage>
        <taxon>Bacteria</taxon>
        <taxon>Bacillati</taxon>
        <taxon>Bacillota</taxon>
        <taxon>Bacilli</taxon>
        <taxon>Bacillales</taxon>
        <taxon>Staphylococcaceae</taxon>
        <taxon>Staphylococcus</taxon>
    </lineage>
</organism>
<keyword evidence="2" id="KW-0762">Sugar transport</keyword>
<sequence>ILGERKDRRQMTGIWAGIIIIVIAAIILGNLK</sequence>
<comment type="caution">
    <text evidence="2">The sequence shown here is derived from an EMBL/GenBank/DDBJ whole genome shotgun (WGS) entry which is preliminary data.</text>
</comment>
<feature type="non-terminal residue" evidence="2">
    <location>
        <position position="1"/>
    </location>
</feature>
<keyword evidence="1" id="KW-0812">Transmembrane</keyword>
<protein>
    <submittedName>
        <fullName evidence="2">Glucose transporter</fullName>
    </submittedName>
</protein>
<proteinExistence type="predicted"/>
<accession>A0AAW4YCQ6</accession>
<feature type="transmembrane region" description="Helical" evidence="1">
    <location>
        <begin position="12"/>
        <end position="31"/>
    </location>
</feature>
<keyword evidence="1" id="KW-1133">Transmembrane helix</keyword>
<evidence type="ECO:0000256" key="1">
    <source>
        <dbReference type="SAM" id="Phobius"/>
    </source>
</evidence>
<reference evidence="2" key="1">
    <citation type="journal article" date="2021" name="Front Med (Lausanne)">
        <title>The Prevalence and Determinants of Fusidic Acid Resistance Among Methicillin-Resistant Staphylococcus aureus Clinical Isolates in China.</title>
        <authorList>
            <person name="Zhao H."/>
            <person name="Wang X."/>
            <person name="Wang B."/>
            <person name="Xu Y."/>
            <person name="Rao L."/>
            <person name="Wan B."/>
            <person name="Guo Y."/>
            <person name="Wu X."/>
            <person name="Yu J."/>
            <person name="Chen L."/>
            <person name="Li M."/>
            <person name="Yu F."/>
        </authorList>
    </citation>
    <scope>NUCLEOTIDE SEQUENCE</scope>
    <source>
        <strain evidence="2">NC-4</strain>
    </source>
</reference>
<dbReference type="EMBL" id="JAIUEN010000387">
    <property type="protein sequence ID" value="MCE3363894.1"/>
    <property type="molecule type" value="Genomic_DNA"/>
</dbReference>
<evidence type="ECO:0000313" key="3">
    <source>
        <dbReference type="Proteomes" id="UP001200271"/>
    </source>
</evidence>
<dbReference type="Proteomes" id="UP001200271">
    <property type="component" value="Unassembled WGS sequence"/>
</dbReference>
<keyword evidence="2" id="KW-0813">Transport</keyword>
<name>A0AAW4YCQ6_STAAU</name>